<evidence type="ECO:0000313" key="1">
    <source>
        <dbReference type="EMBL" id="MBX71314.1"/>
    </source>
</evidence>
<organism evidence="1">
    <name type="scientific">Rhizophora mucronata</name>
    <name type="common">Asiatic mangrove</name>
    <dbReference type="NCBI Taxonomy" id="61149"/>
    <lineage>
        <taxon>Eukaryota</taxon>
        <taxon>Viridiplantae</taxon>
        <taxon>Streptophyta</taxon>
        <taxon>Embryophyta</taxon>
        <taxon>Tracheophyta</taxon>
        <taxon>Spermatophyta</taxon>
        <taxon>Magnoliopsida</taxon>
        <taxon>eudicotyledons</taxon>
        <taxon>Gunneridae</taxon>
        <taxon>Pentapetalae</taxon>
        <taxon>rosids</taxon>
        <taxon>fabids</taxon>
        <taxon>Malpighiales</taxon>
        <taxon>Rhizophoraceae</taxon>
        <taxon>Rhizophora</taxon>
    </lineage>
</organism>
<accession>A0A2P2QWP5</accession>
<protein>
    <submittedName>
        <fullName evidence="1">Uncharacterized protein</fullName>
    </submittedName>
</protein>
<sequence length="52" mass="5830">MKSVGRVKWKRASGVLCNHNILIKLKDKSYQTVIGAVMLYDCDCLTTLGKTE</sequence>
<dbReference type="EMBL" id="GGEC01090830">
    <property type="protein sequence ID" value="MBX71314.1"/>
    <property type="molecule type" value="Transcribed_RNA"/>
</dbReference>
<proteinExistence type="predicted"/>
<name>A0A2P2QWP5_RHIMU</name>
<reference evidence="1" key="1">
    <citation type="submission" date="2018-02" db="EMBL/GenBank/DDBJ databases">
        <title>Rhizophora mucronata_Transcriptome.</title>
        <authorList>
            <person name="Meera S.P."/>
            <person name="Sreeshan A."/>
            <person name="Augustine A."/>
        </authorList>
    </citation>
    <scope>NUCLEOTIDE SEQUENCE</scope>
    <source>
        <tissue evidence="1">Leaf</tissue>
    </source>
</reference>
<dbReference type="AlphaFoldDB" id="A0A2P2QWP5"/>